<dbReference type="InterPro" id="IPR008250">
    <property type="entry name" value="ATPase_P-typ_transduc_dom_A_sf"/>
</dbReference>
<name>A0ABD3ML75_9STRA</name>
<dbReference type="FunFam" id="3.40.50.1000:FF:000211">
    <property type="entry name" value="Plasma membrane ATPase"/>
    <property type="match status" value="1"/>
</dbReference>
<evidence type="ECO:0000256" key="9">
    <source>
        <dbReference type="ARBA" id="ARBA00022967"/>
    </source>
</evidence>
<dbReference type="SFLD" id="SFLDF00027">
    <property type="entry name" value="p-type_atpase"/>
    <property type="match status" value="1"/>
</dbReference>
<dbReference type="SUPFAM" id="SSF81665">
    <property type="entry name" value="Calcium ATPase, transmembrane domain M"/>
    <property type="match status" value="1"/>
</dbReference>
<dbReference type="InterPro" id="IPR023299">
    <property type="entry name" value="ATPase_P-typ_cyto_dom_N"/>
</dbReference>
<dbReference type="EMBL" id="JALLBG020000153">
    <property type="protein sequence ID" value="KAL3761265.1"/>
    <property type="molecule type" value="Genomic_DNA"/>
</dbReference>
<dbReference type="SFLD" id="SFLDS00003">
    <property type="entry name" value="Haloacid_Dehalogenase"/>
    <property type="match status" value="1"/>
</dbReference>
<keyword evidence="3" id="KW-0597">Phosphoprotein</keyword>
<dbReference type="Pfam" id="PF00702">
    <property type="entry name" value="Hydrolase"/>
    <property type="match status" value="1"/>
</dbReference>
<dbReference type="InterPro" id="IPR006534">
    <property type="entry name" value="P-type_ATPase_IIIA"/>
</dbReference>
<feature type="domain" description="Cation-transporting P-type ATPase N-terminal" evidence="13">
    <location>
        <begin position="152"/>
        <end position="224"/>
    </location>
</feature>
<keyword evidence="7 12" id="KW-0067">ATP-binding</keyword>
<dbReference type="Pfam" id="PF00122">
    <property type="entry name" value="E1-E2_ATPase"/>
    <property type="match status" value="1"/>
</dbReference>
<feature type="transmembrane region" description="Helical" evidence="12">
    <location>
        <begin position="210"/>
        <end position="234"/>
    </location>
</feature>
<evidence type="ECO:0000256" key="7">
    <source>
        <dbReference type="ARBA" id="ARBA00022840"/>
    </source>
</evidence>
<keyword evidence="10 12" id="KW-1133">Transmembrane helix</keyword>
<comment type="caution">
    <text evidence="14">The sequence shown here is derived from an EMBL/GenBank/DDBJ whole genome shotgun (WGS) entry which is preliminary data.</text>
</comment>
<dbReference type="AlphaFoldDB" id="A0ABD3ML75"/>
<evidence type="ECO:0000256" key="3">
    <source>
        <dbReference type="ARBA" id="ARBA00022553"/>
    </source>
</evidence>
<dbReference type="PROSITE" id="PS00154">
    <property type="entry name" value="ATPASE_E1_E2"/>
    <property type="match status" value="1"/>
</dbReference>
<dbReference type="FunFam" id="2.70.150.10:FF:000042">
    <property type="entry name" value="Plasma membrane ATPase"/>
    <property type="match status" value="1"/>
</dbReference>
<keyword evidence="8 12" id="KW-0460">Magnesium</keyword>
<sequence>MLHSAESIRFIQEEGDDIVASMRAPRTNRRYRTKAFSDISDMLNGAAPYNSRMLPHDREKLEQIEEKIRDEIMNATTKSGRKKTKSDIAAMMAEGLIEGTPQRSPRKRQASSSDVVTKFGYAPQLGYDDLNMAEAVVKHGNIREREKSDLSDIIEHKPDEIPDDFKYNHVGFTSEEAAELLEKYGKNELPEKVIPKWRLFLDQFRAPMPIMIWIAIIIEMAIQNWIDMGILLLIQFTNASISFYELNKAGNAVAALKNSLKPTATCKRNGKWEVTDATLLVPGDLVLLASGSAIPADCRVNGSEIDVDQAALTGESLPVTFYKGDSCKMGSTVVRGEVEATVEFTGIDTFFGKTASLLASTGEVSHLQKVLMSFMMILVVMSVTLCLISFIYLLVGSVPVQEALSHTVVLLVASIPLAIEIVTNTTLAIGSKALSHHGAIVARLSAIEDLAGMSILCSDKTGTLTLNKMVLQNLTPVFRDGENQESVLVYAALAAKWKEPARDALDRLTLGSVNMALLEDYEQLDFLPFDPTIKRTEGTVRNTKTGEEFKTTKGAPHILMNLLSDRDTKVKEKVEAEVVRFGEMGIRTLAVAKMDLMDGKNEWKMIGLLTFLDPPRPDTKQTIVDANKYGVNVKMVTGDHLLIAKQTAKTLNMGTKIFTSENLPMLDPETKQKPPDLGKTYGKMCLAADGFASMFPEHKYLVVETLRDLGYSVGATGDGVNDAPALKHADVGIAVSGATDAAMAAADIVLTQEGLSTIVHGIVIAREIFSRISNFITYRISATLQLLLFFFIAIFAFHPIDYTPEGAEEEWPEYFHMPVLMLMLITLLNDGTLITIAYDYAEASLTPNKWNKVVLLITSTILGMVSCVSSLLLLWFLLTSHQPNGFFHKLGIGGVDYGQITTAVYLKVSVSDFLTLFSARTGPLFFWQIRPATILLCGGIIALTVSSLLSIFWPLSEPDGILTEGLHSNLPVFGFVWFYCIFFWFLQDLAKVGAYKYMYKVNFNNIKAIPKVEEKKPPPPTDEEAVP</sequence>
<dbReference type="InterPro" id="IPR023214">
    <property type="entry name" value="HAD_sf"/>
</dbReference>
<dbReference type="Gene3D" id="1.20.1110.10">
    <property type="entry name" value="Calcium-transporting ATPase, transmembrane domain"/>
    <property type="match status" value="1"/>
</dbReference>
<evidence type="ECO:0000256" key="2">
    <source>
        <dbReference type="ARBA" id="ARBA00008804"/>
    </source>
</evidence>
<gene>
    <name evidence="14" type="ORF">ACHAWU_007426</name>
</gene>
<dbReference type="NCBIfam" id="TIGR01494">
    <property type="entry name" value="ATPase_P-type"/>
    <property type="match status" value="2"/>
</dbReference>
<dbReference type="NCBIfam" id="TIGR01647">
    <property type="entry name" value="ATPase-IIIA_H"/>
    <property type="match status" value="1"/>
</dbReference>
<evidence type="ECO:0000256" key="12">
    <source>
        <dbReference type="RuleBase" id="RU362083"/>
    </source>
</evidence>
<feature type="transmembrane region" description="Helical" evidence="12">
    <location>
        <begin position="897"/>
        <end position="919"/>
    </location>
</feature>
<evidence type="ECO:0000256" key="10">
    <source>
        <dbReference type="ARBA" id="ARBA00022989"/>
    </source>
</evidence>
<dbReference type="FunFam" id="3.40.1110.10:FF:000005">
    <property type="entry name" value="Plasma membrane ATPase"/>
    <property type="match status" value="1"/>
</dbReference>
<dbReference type="SUPFAM" id="SSF81653">
    <property type="entry name" value="Calcium ATPase, transduction domain A"/>
    <property type="match status" value="1"/>
</dbReference>
<dbReference type="GO" id="GO:0005886">
    <property type="term" value="C:plasma membrane"/>
    <property type="evidence" value="ECO:0007669"/>
    <property type="project" value="UniProtKB-SubCell"/>
</dbReference>
<keyword evidence="6 12" id="KW-0547">Nucleotide-binding</keyword>
<dbReference type="Gene3D" id="3.40.1110.10">
    <property type="entry name" value="Calcium-transporting ATPase, cytoplasmic domain N"/>
    <property type="match status" value="1"/>
</dbReference>
<evidence type="ECO:0000313" key="14">
    <source>
        <dbReference type="EMBL" id="KAL3761265.1"/>
    </source>
</evidence>
<dbReference type="PRINTS" id="PR00120">
    <property type="entry name" value="HATPASE"/>
</dbReference>
<organism evidence="14 15">
    <name type="scientific">Discostella pseudostelligera</name>
    <dbReference type="NCBI Taxonomy" id="259834"/>
    <lineage>
        <taxon>Eukaryota</taxon>
        <taxon>Sar</taxon>
        <taxon>Stramenopiles</taxon>
        <taxon>Ochrophyta</taxon>
        <taxon>Bacillariophyta</taxon>
        <taxon>Coscinodiscophyceae</taxon>
        <taxon>Thalassiosirophycidae</taxon>
        <taxon>Stephanodiscales</taxon>
        <taxon>Stephanodiscaceae</taxon>
        <taxon>Discostella</taxon>
    </lineage>
</organism>
<dbReference type="GO" id="GO:0008553">
    <property type="term" value="F:P-type proton-exporting transporter activity"/>
    <property type="evidence" value="ECO:0007669"/>
    <property type="project" value="UniProtKB-UniRule"/>
</dbReference>
<comment type="catalytic activity">
    <reaction evidence="12">
        <text>ATP + H2O + H(+)(in) = ADP + phosphate + 2 H(+)(out)</text>
        <dbReference type="Rhea" id="RHEA:20852"/>
        <dbReference type="ChEBI" id="CHEBI:15377"/>
        <dbReference type="ChEBI" id="CHEBI:15378"/>
        <dbReference type="ChEBI" id="CHEBI:30616"/>
        <dbReference type="ChEBI" id="CHEBI:43474"/>
        <dbReference type="ChEBI" id="CHEBI:456216"/>
        <dbReference type="EC" id="7.1.2.1"/>
    </reaction>
</comment>
<comment type="similarity">
    <text evidence="2 12">Belongs to the cation transport ATPase (P-type) (TC 3.A.3) family. Type IIIA subfamily.</text>
</comment>
<accession>A0ABD3ML75</accession>
<evidence type="ECO:0000256" key="8">
    <source>
        <dbReference type="ARBA" id="ARBA00022842"/>
    </source>
</evidence>
<comment type="subcellular location">
    <subcellularLocation>
        <location evidence="12">Cell membrane</location>
        <topology evidence="12">Multi-pass membrane protein</topology>
    </subcellularLocation>
    <subcellularLocation>
        <location evidence="1">Membrane</location>
        <topology evidence="1">Multi-pass membrane protein</topology>
    </subcellularLocation>
</comment>
<keyword evidence="15" id="KW-1185">Reference proteome</keyword>
<feature type="transmembrane region" description="Helical" evidence="12">
    <location>
        <begin position="370"/>
        <end position="395"/>
    </location>
</feature>
<dbReference type="InterPro" id="IPR044492">
    <property type="entry name" value="P_typ_ATPase_HD_dom"/>
</dbReference>
<dbReference type="Gene3D" id="2.70.150.10">
    <property type="entry name" value="Calcium-transporting ATPase, cytoplasmic transduction domain A"/>
    <property type="match status" value="1"/>
</dbReference>
<evidence type="ECO:0000256" key="5">
    <source>
        <dbReference type="ARBA" id="ARBA00022723"/>
    </source>
</evidence>
<feature type="transmembrane region" description="Helical" evidence="12">
    <location>
        <begin position="853"/>
        <end position="877"/>
    </location>
</feature>
<dbReference type="Proteomes" id="UP001530293">
    <property type="component" value="Unassembled WGS sequence"/>
</dbReference>
<feature type="transmembrane region" description="Helical" evidence="12">
    <location>
        <begin position="931"/>
        <end position="952"/>
    </location>
</feature>
<dbReference type="InterPro" id="IPR018303">
    <property type="entry name" value="ATPase_P-typ_P_site"/>
</dbReference>
<dbReference type="PRINTS" id="PR00119">
    <property type="entry name" value="CATATPASE"/>
</dbReference>
<dbReference type="InterPro" id="IPR001757">
    <property type="entry name" value="P_typ_ATPase"/>
</dbReference>
<dbReference type="Gene3D" id="3.40.50.1000">
    <property type="entry name" value="HAD superfamily/HAD-like"/>
    <property type="match status" value="1"/>
</dbReference>
<dbReference type="GO" id="GO:0120029">
    <property type="term" value="P:proton export across plasma membrane"/>
    <property type="evidence" value="ECO:0007669"/>
    <property type="project" value="UniProtKB-UniRule"/>
</dbReference>
<evidence type="ECO:0000259" key="13">
    <source>
        <dbReference type="SMART" id="SM00831"/>
    </source>
</evidence>
<keyword evidence="9 12" id="KW-1278">Translocase</keyword>
<feature type="transmembrane region" description="Helical" evidence="12">
    <location>
        <begin position="817"/>
        <end position="841"/>
    </location>
</feature>
<evidence type="ECO:0000256" key="1">
    <source>
        <dbReference type="ARBA" id="ARBA00004141"/>
    </source>
</evidence>
<dbReference type="SFLD" id="SFLDG00002">
    <property type="entry name" value="C1.7:_P-type_atpase_like"/>
    <property type="match status" value="1"/>
</dbReference>
<dbReference type="InterPro" id="IPR036412">
    <property type="entry name" value="HAD-like_sf"/>
</dbReference>
<dbReference type="GO" id="GO:0005524">
    <property type="term" value="F:ATP binding"/>
    <property type="evidence" value="ECO:0007669"/>
    <property type="project" value="UniProtKB-UniRule"/>
</dbReference>
<keyword evidence="12" id="KW-0813">Transport</keyword>
<evidence type="ECO:0000256" key="6">
    <source>
        <dbReference type="ARBA" id="ARBA00022741"/>
    </source>
</evidence>
<keyword evidence="11 12" id="KW-0472">Membrane</keyword>
<dbReference type="InterPro" id="IPR059000">
    <property type="entry name" value="ATPase_P-type_domA"/>
</dbReference>
<dbReference type="InterPro" id="IPR004014">
    <property type="entry name" value="ATPase_P-typ_cation-transptr_N"/>
</dbReference>
<proteinExistence type="inferred from homology"/>
<keyword evidence="4 12" id="KW-0812">Transmembrane</keyword>
<dbReference type="InterPro" id="IPR023298">
    <property type="entry name" value="ATPase_P-typ_TM_dom_sf"/>
</dbReference>
<dbReference type="PANTHER" id="PTHR42861">
    <property type="entry name" value="CALCIUM-TRANSPORTING ATPASE"/>
    <property type="match status" value="1"/>
</dbReference>
<keyword evidence="12" id="KW-0375">Hydrogen ion transport</keyword>
<dbReference type="Pfam" id="PF00690">
    <property type="entry name" value="Cation_ATPase_N"/>
    <property type="match status" value="1"/>
</dbReference>
<feature type="transmembrane region" description="Helical" evidence="12">
    <location>
        <begin position="972"/>
        <end position="990"/>
    </location>
</feature>
<evidence type="ECO:0000256" key="11">
    <source>
        <dbReference type="ARBA" id="ARBA00023136"/>
    </source>
</evidence>
<feature type="transmembrane region" description="Helical" evidence="12">
    <location>
        <begin position="407"/>
        <end position="429"/>
    </location>
</feature>
<keyword evidence="12" id="KW-0406">Ion transport</keyword>
<dbReference type="SUPFAM" id="SSF56784">
    <property type="entry name" value="HAD-like"/>
    <property type="match status" value="1"/>
</dbReference>
<reference evidence="14 15" key="1">
    <citation type="submission" date="2024-10" db="EMBL/GenBank/DDBJ databases">
        <title>Updated reference genomes for cyclostephanoid diatoms.</title>
        <authorList>
            <person name="Roberts W.R."/>
            <person name="Alverson A.J."/>
        </authorList>
    </citation>
    <scope>NUCLEOTIDE SEQUENCE [LARGE SCALE GENOMIC DNA]</scope>
    <source>
        <strain evidence="14 15">AJA232-27</strain>
    </source>
</reference>
<dbReference type="EC" id="7.1.2.1" evidence="12"/>
<dbReference type="GO" id="GO:0046872">
    <property type="term" value="F:metal ion binding"/>
    <property type="evidence" value="ECO:0007669"/>
    <property type="project" value="UniProtKB-KW"/>
</dbReference>
<evidence type="ECO:0000256" key="4">
    <source>
        <dbReference type="ARBA" id="ARBA00022692"/>
    </source>
</evidence>
<protein>
    <recommendedName>
        <fullName evidence="12">Plasma membrane ATPase</fullName>
        <ecNumber evidence="12">7.1.2.1</ecNumber>
    </recommendedName>
</protein>
<feature type="transmembrane region" description="Helical" evidence="12">
    <location>
        <begin position="776"/>
        <end position="797"/>
    </location>
</feature>
<evidence type="ECO:0000313" key="15">
    <source>
        <dbReference type="Proteomes" id="UP001530293"/>
    </source>
</evidence>
<dbReference type="SMART" id="SM00831">
    <property type="entry name" value="Cation_ATPase_N"/>
    <property type="match status" value="1"/>
</dbReference>
<keyword evidence="5" id="KW-0479">Metal-binding</keyword>